<proteinExistence type="predicted"/>
<dbReference type="PROSITE" id="PS50158">
    <property type="entry name" value="ZF_CCHC"/>
    <property type="match status" value="1"/>
</dbReference>
<dbReference type="GO" id="GO:0015074">
    <property type="term" value="P:DNA integration"/>
    <property type="evidence" value="ECO:0007669"/>
    <property type="project" value="InterPro"/>
</dbReference>
<comment type="caution">
    <text evidence="5">The sequence shown here is derived from an EMBL/GenBank/DDBJ whole genome shotgun (WGS) entry which is preliminary data.</text>
</comment>
<dbReference type="InterPro" id="IPR012337">
    <property type="entry name" value="RNaseH-like_sf"/>
</dbReference>
<feature type="compositionally biased region" description="Acidic residues" evidence="2">
    <location>
        <begin position="1543"/>
        <end position="1557"/>
    </location>
</feature>
<keyword evidence="1" id="KW-0863">Zinc-finger</keyword>
<keyword evidence="6" id="KW-1185">Reference proteome</keyword>
<feature type="domain" description="Integrase catalytic" evidence="4">
    <location>
        <begin position="1168"/>
        <end position="1334"/>
    </location>
</feature>
<dbReference type="PROSITE" id="PS50994">
    <property type="entry name" value="INTEGRASE"/>
    <property type="match status" value="1"/>
</dbReference>
<dbReference type="PANTHER" id="PTHR37984">
    <property type="entry name" value="PROTEIN CBG26694"/>
    <property type="match status" value="1"/>
</dbReference>
<evidence type="ECO:0000313" key="5">
    <source>
        <dbReference type="EMBL" id="OLP92202.1"/>
    </source>
</evidence>
<feature type="compositionally biased region" description="Basic and acidic residues" evidence="2">
    <location>
        <begin position="286"/>
        <end position="295"/>
    </location>
</feature>
<evidence type="ECO:0000256" key="1">
    <source>
        <dbReference type="PROSITE-ProRule" id="PRU00047"/>
    </source>
</evidence>
<dbReference type="InterPro" id="IPR001584">
    <property type="entry name" value="Integrase_cat-core"/>
</dbReference>
<feature type="compositionally biased region" description="Polar residues" evidence="2">
    <location>
        <begin position="138"/>
        <end position="166"/>
    </location>
</feature>
<dbReference type="Proteomes" id="UP000186817">
    <property type="component" value="Unassembled WGS sequence"/>
</dbReference>
<feature type="region of interest" description="Disordered" evidence="2">
    <location>
        <begin position="1505"/>
        <end position="1571"/>
    </location>
</feature>
<evidence type="ECO:0008006" key="7">
    <source>
        <dbReference type="Google" id="ProtNLM"/>
    </source>
</evidence>
<feature type="region of interest" description="Disordered" evidence="2">
    <location>
        <begin position="1962"/>
        <end position="1984"/>
    </location>
</feature>
<keyword evidence="1" id="KW-0862">Zinc</keyword>
<evidence type="ECO:0000313" key="6">
    <source>
        <dbReference type="Proteomes" id="UP000186817"/>
    </source>
</evidence>
<feature type="region of interest" description="Disordered" evidence="2">
    <location>
        <begin position="747"/>
        <end position="799"/>
    </location>
</feature>
<dbReference type="OrthoDB" id="415026at2759"/>
<dbReference type="InterPro" id="IPR013103">
    <property type="entry name" value="RVT_2"/>
</dbReference>
<dbReference type="GO" id="GO:0008270">
    <property type="term" value="F:zinc ion binding"/>
    <property type="evidence" value="ECO:0007669"/>
    <property type="project" value="UniProtKB-KW"/>
</dbReference>
<feature type="domain" description="CCHC-type" evidence="3">
    <location>
        <begin position="373"/>
        <end position="388"/>
    </location>
</feature>
<dbReference type="InterPro" id="IPR001878">
    <property type="entry name" value="Znf_CCHC"/>
</dbReference>
<dbReference type="EMBL" id="LSRX01000631">
    <property type="protein sequence ID" value="OLP92202.1"/>
    <property type="molecule type" value="Genomic_DNA"/>
</dbReference>
<evidence type="ECO:0000259" key="4">
    <source>
        <dbReference type="PROSITE" id="PS50994"/>
    </source>
</evidence>
<evidence type="ECO:0000256" key="2">
    <source>
        <dbReference type="SAM" id="MobiDB-lite"/>
    </source>
</evidence>
<organism evidence="5 6">
    <name type="scientific">Symbiodinium microadriaticum</name>
    <name type="common">Dinoflagellate</name>
    <name type="synonym">Zooxanthella microadriatica</name>
    <dbReference type="NCBI Taxonomy" id="2951"/>
    <lineage>
        <taxon>Eukaryota</taxon>
        <taxon>Sar</taxon>
        <taxon>Alveolata</taxon>
        <taxon>Dinophyceae</taxon>
        <taxon>Suessiales</taxon>
        <taxon>Symbiodiniaceae</taxon>
        <taxon>Symbiodinium</taxon>
    </lineage>
</organism>
<feature type="compositionally biased region" description="Polar residues" evidence="2">
    <location>
        <begin position="773"/>
        <end position="783"/>
    </location>
</feature>
<gene>
    <name evidence="5" type="ORF">AK812_SmicGene26026</name>
</gene>
<sequence length="2013" mass="225434">MASGTGSVGRTKDGVPIWDGDPGSYNEFAEAVRLYEQGTAYHKRPQVGPRVAAELTGAARRFISGQPANWLSYQGGTEALLEHLRQGFGKPRVAEVTEHLSKFFKYCKRKPGESINEYVARRAEVYLRAQQAMARLPQTATKARSTSRSGYTTPTWNAQPTTWSRRTSAETVAEEEHETEGAEAPVEETGSQWDNWSWNSEPWWASGWGSMWSQWGSDYGSSWQGSGSWSAPRELPEILPDFIQGWLLLQDAGLDAQERGLVLTTAGEDFRVATISNALRAHFPDGDLKRRDGGRRQHGFLGSVEEEETEGEDAAASEEAEVAENLTDEGFAMWSGAQNDIAEALAAIGGSITGQLPKVLERALRRAGHQMICLGCGKKGHRVANCPNPQAANLAENETASFICFSEHLEEKPGLQEAPIGIDFQEDVMENQVTPQETNSMETEIAAFLQDDDHEAVDGEAYATGITTHQAVQQGAGAADGSQYGDLYGDPRVLEVDQQNRPVFGFGNSSMDKCTSTVKMGLQAGRRSGAIQVHALDKGDGPILLSIVEAMTTLGAVVDFRSNLAVFRNLDTKKLVPLERSATGHMLVPLSGDLYHKAKAAVQEVPGKERSEFYQFPEKQRVLAMTMKPISAKMIEQEGETAPRQWTRVELLQRVEEITGNDPTREKGKKKEEESEQFCADRLGMQVNYNLTIAQLQKDAMAVIASKTPPEPSDLVGFGRHASLSYARLQSDHPEYCRWVKEAQKEIRHPHKNSDMKGTISGGYPTLQEPRSPRSSTAASTKPQPGRKETETEEEGVRIPSSQLAALVDTIELMKEEILVLKGERPRKKTTSEEPDVTSVMRQLVKSGWKIACVQGDDPTRETQATEPKVNQVGMTSTLAHGDEASGMNQGEDGEEVSLEEFEAFMSDTETQDVEAQAQQLLQEKDYRQDKCTELLKKLPFKPVRYLNKFLENWSGGPFCRSSLVISWNNLLPLHRDVNNDSRYPNHLIGLGDYKHGELWLQSLESREDNRDLRRQLPTGDWIRGRLWDVKGKVVKFSPKQWHQTQKWSGERITVTAFVSRGVHHLSPSERERAKSCGFVLPPPEPAARLTSHGEALTAESQQRIEEERIMKQLYLLHSATGHGSVKTMIDALKRRGASQRVLDIASRFVCSACQERKRPPPRRLASLEVLPPRWQTITADVGHWTHPRSGETVQFMLVIDEGSRFRIAKVLSKGSRQQPSAATCLAFLRESWFQVFGRPDVLRLDPAGSFRGQQVEDFCDRHSVYLDVIAADAHWQIGVCENAIKGIKHVMERLCACDEQLITEEALALAIEVFNSREQVRGFTPIQHAFGRNPDVTGRLISRPEQIPEEALVENAHDDFARQAQMRADAEKAMCDWQAKQRISRAMHSRSRPQVTYRPGDLVYFWRTQESGKSRRAPGTSHGRFLGPARILAMEGRREPDGSQRPGSAVWLVRGRSLLKCSPEQLRPASPREELLESLASSTPGGGTPWTFNRLAEEIGGNRFEDISGERPTPPEWHRAQNPAEEAPPPRFRVRGKRASPEEAEDVELEPNEQEAEPSQPSRPSRPRLAGQGHVLEDAQAAWWATIPEERFPTCSSFWADPRAAVEVAIDLPENQRNLHNAVKNLSGYFVSALKRRAVEVSEKRLSEGDKELFREAKAVEVKNFVASRAFEALPPETQPDRTQAMGMRWILTWKTREDGTQKAKARAVLLGYQDTSYAHSYESSPGSAVRLRKACCGLVDAPLEWYRTVSEFFVAQGMERCWSDACMWVLRKEGRLIGVVSGHVDDFLFSGDEQAVEWKQLVQAIQERFRWGDWDKDNFVQCGVQVTREGNCFKLSQPAYVESIPEIPVNSHRRKYEKDSPTTPQEKSKLRGLLGAISWHAQQGHRIDLMAVERAERKSNLELLSVKEAQIRTELQVRWVHSEAQLGNSLTKQNGGHELELFYKMGQAWRIVEDPAMRSARKRKADGVPPLAGQTKEGMADSEESELISFGPLDFEVQMFVVRVEARGEHC</sequence>
<reference evidence="5 6" key="1">
    <citation type="submission" date="2016-02" db="EMBL/GenBank/DDBJ databases">
        <title>Genome analysis of coral dinoflagellate symbionts highlights evolutionary adaptations to a symbiotic lifestyle.</title>
        <authorList>
            <person name="Aranda M."/>
            <person name="Li Y."/>
            <person name="Liew Y.J."/>
            <person name="Baumgarten S."/>
            <person name="Simakov O."/>
            <person name="Wilson M."/>
            <person name="Piel J."/>
            <person name="Ashoor H."/>
            <person name="Bougouffa S."/>
            <person name="Bajic V.B."/>
            <person name="Ryu T."/>
            <person name="Ravasi T."/>
            <person name="Bayer T."/>
            <person name="Micklem G."/>
            <person name="Kim H."/>
            <person name="Bhak J."/>
            <person name="Lajeunesse T.C."/>
            <person name="Voolstra C.R."/>
        </authorList>
    </citation>
    <scope>NUCLEOTIDE SEQUENCE [LARGE SCALE GENOMIC DNA]</scope>
    <source>
        <strain evidence="5 6">CCMP2467</strain>
    </source>
</reference>
<dbReference type="Gene3D" id="3.30.420.10">
    <property type="entry name" value="Ribonuclease H-like superfamily/Ribonuclease H"/>
    <property type="match status" value="1"/>
</dbReference>
<protein>
    <recommendedName>
        <fullName evidence="7">Copia protein</fullName>
    </recommendedName>
</protein>
<keyword evidence="1" id="KW-0479">Metal-binding</keyword>
<evidence type="ECO:0000259" key="3">
    <source>
        <dbReference type="PROSITE" id="PS50158"/>
    </source>
</evidence>
<dbReference type="SUPFAM" id="SSF53098">
    <property type="entry name" value="Ribonuclease H-like"/>
    <property type="match status" value="1"/>
</dbReference>
<dbReference type="Pfam" id="PF07727">
    <property type="entry name" value="RVT_2"/>
    <property type="match status" value="1"/>
</dbReference>
<name>A0A1Q9DAG3_SYMMI</name>
<dbReference type="InterPro" id="IPR036397">
    <property type="entry name" value="RNaseH_sf"/>
</dbReference>
<dbReference type="InterPro" id="IPR050951">
    <property type="entry name" value="Retrovirus_Pol_polyprotein"/>
</dbReference>
<feature type="compositionally biased region" description="Acidic residues" evidence="2">
    <location>
        <begin position="304"/>
        <end position="316"/>
    </location>
</feature>
<dbReference type="PANTHER" id="PTHR37984:SF5">
    <property type="entry name" value="PROTEIN NYNRIN-LIKE"/>
    <property type="match status" value="1"/>
</dbReference>
<accession>A0A1Q9DAG3</accession>
<dbReference type="GO" id="GO:0003676">
    <property type="term" value="F:nucleic acid binding"/>
    <property type="evidence" value="ECO:0007669"/>
    <property type="project" value="InterPro"/>
</dbReference>
<feature type="region of interest" description="Disordered" evidence="2">
    <location>
        <begin position="286"/>
        <end position="316"/>
    </location>
</feature>
<feature type="region of interest" description="Disordered" evidence="2">
    <location>
        <begin position="137"/>
        <end position="192"/>
    </location>
</feature>